<accession>C1DPT8</accession>
<keyword evidence="2" id="KW-1185">Reference proteome</keyword>
<proteinExistence type="predicted"/>
<dbReference type="EnsemblBacteria" id="ACO79509">
    <property type="protein sequence ID" value="ACO79509"/>
    <property type="gene ID" value="Avin_33590"/>
</dbReference>
<dbReference type="AlphaFoldDB" id="C1DPT8"/>
<sequence>MNPSLAEGLYELVLQERFALDTRLNPPHQ</sequence>
<evidence type="ECO:0000313" key="1">
    <source>
        <dbReference type="EMBL" id="ACO79509.1"/>
    </source>
</evidence>
<dbReference type="KEGG" id="avn:Avin_33590"/>
<reference evidence="1 2" key="1">
    <citation type="journal article" date="2009" name="J. Bacteriol.">
        <title>Genome sequence of Azotobacter vinelandii, an obligate aerobe specialized to support diverse anaerobic metabolic processes.</title>
        <authorList>
            <person name="Setubal J.C."/>
            <person name="dos Santos P."/>
            <person name="Goldman B.S."/>
            <person name="Ertesvag H."/>
            <person name="Espin G."/>
            <person name="Rubio L.M."/>
            <person name="Valla S."/>
            <person name="Almeida N.F."/>
            <person name="Balasubramanian D."/>
            <person name="Cromes L."/>
            <person name="Curatti L."/>
            <person name="Du Z."/>
            <person name="Godsy E."/>
            <person name="Goodner B."/>
            <person name="Hellner-Burris K."/>
            <person name="Hernandez J.A."/>
            <person name="Houmiel K."/>
            <person name="Imperial J."/>
            <person name="Kennedy C."/>
            <person name="Larson T.J."/>
            <person name="Latreille P."/>
            <person name="Ligon L.S."/>
            <person name="Lu J."/>
            <person name="Maerk M."/>
            <person name="Miller N.M."/>
            <person name="Norton S."/>
            <person name="O'Carroll I.P."/>
            <person name="Paulsen I."/>
            <person name="Raulfs E.C."/>
            <person name="Roemer R."/>
            <person name="Rosser J."/>
            <person name="Segura D."/>
            <person name="Slater S."/>
            <person name="Stricklin S.L."/>
            <person name="Studholme D.J."/>
            <person name="Sun J."/>
            <person name="Viana C.J."/>
            <person name="Wallin E."/>
            <person name="Wang B."/>
            <person name="Wheeler C."/>
            <person name="Zhu H."/>
            <person name="Dean D.R."/>
            <person name="Dixon R."/>
            <person name="Wood D."/>
        </authorList>
    </citation>
    <scope>NUCLEOTIDE SEQUENCE [LARGE SCALE GENOMIC DNA]</scope>
    <source>
        <strain evidence="2">DJ / ATCC BAA-1303</strain>
    </source>
</reference>
<evidence type="ECO:0000313" key="2">
    <source>
        <dbReference type="Proteomes" id="UP000002424"/>
    </source>
</evidence>
<dbReference type="Proteomes" id="UP000002424">
    <property type="component" value="Chromosome"/>
</dbReference>
<dbReference type="HOGENOM" id="CLU_3408539_0_0_6"/>
<name>C1DPT8_AZOVD</name>
<dbReference type="EMBL" id="CP001157">
    <property type="protein sequence ID" value="ACO79509.1"/>
    <property type="molecule type" value="Genomic_DNA"/>
</dbReference>
<organism evidence="1 2">
    <name type="scientific">Azotobacter vinelandii (strain DJ / ATCC BAA-1303)</name>
    <dbReference type="NCBI Taxonomy" id="322710"/>
    <lineage>
        <taxon>Bacteria</taxon>
        <taxon>Pseudomonadati</taxon>
        <taxon>Pseudomonadota</taxon>
        <taxon>Gammaproteobacteria</taxon>
        <taxon>Pseudomonadales</taxon>
        <taxon>Pseudomonadaceae</taxon>
        <taxon>Azotobacter</taxon>
    </lineage>
</organism>
<dbReference type="STRING" id="322710.Avin_33590"/>
<protein>
    <submittedName>
        <fullName evidence="1">Uncharacterized protein</fullName>
    </submittedName>
</protein>
<gene>
    <name evidence="1" type="ordered locus">Avin_33590</name>
</gene>